<dbReference type="PATRIC" id="fig|452.5.peg.2742"/>
<dbReference type="RefSeq" id="WP_058484370.1">
    <property type="nucleotide sequence ID" value="NZ_CAAAII010000016.1"/>
</dbReference>
<keyword evidence="2" id="KW-1185">Reference proteome</keyword>
<name>A0A0W0YY86_LEGSP</name>
<protein>
    <submittedName>
        <fullName evidence="1">Uncharacterized protein</fullName>
    </submittedName>
</protein>
<organism evidence="1 2">
    <name type="scientific">Legionella spiritensis</name>
    <dbReference type="NCBI Taxonomy" id="452"/>
    <lineage>
        <taxon>Bacteria</taxon>
        <taxon>Pseudomonadati</taxon>
        <taxon>Pseudomonadota</taxon>
        <taxon>Gammaproteobacteria</taxon>
        <taxon>Legionellales</taxon>
        <taxon>Legionellaceae</taxon>
        <taxon>Legionella</taxon>
    </lineage>
</organism>
<dbReference type="STRING" id="452.Lspi_2483"/>
<accession>A0A0W0YY86</accession>
<dbReference type="AlphaFoldDB" id="A0A0W0YY86"/>
<dbReference type="OrthoDB" id="8686772at2"/>
<dbReference type="EMBL" id="LNYX01000031">
    <property type="protein sequence ID" value="KTD61853.1"/>
    <property type="molecule type" value="Genomic_DNA"/>
</dbReference>
<evidence type="ECO:0000313" key="2">
    <source>
        <dbReference type="Proteomes" id="UP000054877"/>
    </source>
</evidence>
<sequence>MVATNQFAELMELLQKLLDTIGMADEPSEESRILFEMLENALNNNLLNDFLEAAGQSGKNLDDILRSLIIDHSRQLLEAFVRKWIEIGKPVNEFLQAVKDVHQEALDEVCKYMISFVARKMTAAEIATARLIFGSSLEYDTIYFSEAGAANAIIFGVQDFFRNNQNSRPFVTFRLVNHDLDDGPMTDRTMIHELTHVWQYQEAGPIYMIQAIHAQTLGAGYNYGYTTGTGATGYLNGDGGGPDLTQAINNNPGLTPAEVFELFNREQQAQIIMHYYQRKYVESPPLNVGPWQPFQNVVFTPL</sequence>
<evidence type="ECO:0000313" key="1">
    <source>
        <dbReference type="EMBL" id="KTD61853.1"/>
    </source>
</evidence>
<proteinExistence type="predicted"/>
<dbReference type="Proteomes" id="UP000054877">
    <property type="component" value="Unassembled WGS sequence"/>
</dbReference>
<reference evidence="1 2" key="1">
    <citation type="submission" date="2015-11" db="EMBL/GenBank/DDBJ databases">
        <title>Genomic analysis of 38 Legionella species identifies large and diverse effector repertoires.</title>
        <authorList>
            <person name="Burstein D."/>
            <person name="Amaro F."/>
            <person name="Zusman T."/>
            <person name="Lifshitz Z."/>
            <person name="Cohen O."/>
            <person name="Gilbert J.A."/>
            <person name="Pupko T."/>
            <person name="Shuman H.A."/>
            <person name="Segal G."/>
        </authorList>
    </citation>
    <scope>NUCLEOTIDE SEQUENCE [LARGE SCALE GENOMIC DNA]</scope>
    <source>
        <strain evidence="1 2">Mt.St.Helens-9</strain>
    </source>
</reference>
<gene>
    <name evidence="1" type="ORF">Lspi_2483</name>
</gene>
<comment type="caution">
    <text evidence="1">The sequence shown here is derived from an EMBL/GenBank/DDBJ whole genome shotgun (WGS) entry which is preliminary data.</text>
</comment>